<evidence type="ECO:0000259" key="4">
    <source>
        <dbReference type="PROSITE" id="PS51718"/>
    </source>
</evidence>
<feature type="domain" description="Dynamin-type G" evidence="4">
    <location>
        <begin position="39"/>
        <end position="306"/>
    </location>
</feature>
<dbReference type="GO" id="GO:0008017">
    <property type="term" value="F:microtubule binding"/>
    <property type="evidence" value="ECO:0007669"/>
    <property type="project" value="TreeGrafter"/>
</dbReference>
<accession>A0A812KI37</accession>
<dbReference type="PROSITE" id="PS51718">
    <property type="entry name" value="G_DYNAMIN_2"/>
    <property type="match status" value="1"/>
</dbReference>
<dbReference type="Gene3D" id="3.40.50.300">
    <property type="entry name" value="P-loop containing nucleotide triphosphate hydrolases"/>
    <property type="match status" value="1"/>
</dbReference>
<name>A0A812KI37_SYMPI</name>
<dbReference type="AlphaFoldDB" id="A0A812KI37"/>
<dbReference type="PANTHER" id="PTHR11566:SF173">
    <property type="entry name" value="DYNAMIN-RELATED PROTEIN 4C"/>
    <property type="match status" value="1"/>
</dbReference>
<dbReference type="InterPro" id="IPR045063">
    <property type="entry name" value="Dynamin_N"/>
</dbReference>
<dbReference type="InterPro" id="IPR027417">
    <property type="entry name" value="P-loop_NTPase"/>
</dbReference>
<keyword evidence="1" id="KW-0547">Nucleotide-binding</keyword>
<evidence type="ECO:0000313" key="6">
    <source>
        <dbReference type="Proteomes" id="UP000649617"/>
    </source>
</evidence>
<sequence>MANGHGESVGEEPLREALAEVSKKLGLFESVRHVCQAVQIPLPGVVVVGEQSAGKSSLLENISGIQFPRAQNTCTRMPCILTMLTDPTINEPYALVSMNSSFEDAEQCAVADVEGHIKQLTEKHATGNAFISSKAMYVRVVRHDGPQLSLIDLQLALIWLGVTHNAEKMSNIHEVTVSLVKQYIEPEETVILCVIPAMSDFGNAEVVKLAREFDPDGVRTLGVVTKCDDAAHAEASDIVEKVTMARDSDVKNIDEGMSRQDLWAKEETIFRNNDRLRRLPPDNWGTLRLMEKVAKIQEARVDECLPKIKESVRQRTIQLRDELRSLPAQVEAEGDQFKLFNSALRGIKDDLDKRVRAEFMSSDTADRQLTIAPKVASMIQRRDLADRNPDWLGPDMIDEVTDTVEIQLCRCAALFYQELSSLETFVQGFTVENLTGPQVFINLIRRIFIEEDLLKQAVNDLVAKVAEHLRYVVRHVIAIHAKVHPVLGNRLASKAEDCIDEMTSKARDLCQSLAAAQEVTSTTNGNYMVKLSQFRRSWFEEAKDGLKHIAEALLGTGGNKDEDPQLTPEFEELVKQAQEEPDKLAVLELCASLHVYTGFLIEGFVEHAAKLVKFNMVEHLGDQLEETWREQLAGSNLHELFPKDETIARHRQALQENMRVLKDFKDQLDTLKVAAAVNTLVPAKRKTMADNLQDRQMARTEGVKLRTFTWTFDLKDLDGEKGQKGASIRSPNFKKMCVADMHLQFFPYGDSKSPDGKSALFLHAPAGWNLEYRLRAGGADNHCQHVFDGKGHGTRQFPDVTTFSKHEVSVELLKADPPQSTG</sequence>
<protein>
    <submittedName>
        <fullName evidence="5">DRP4C protein</fullName>
    </submittedName>
</protein>
<dbReference type="Pfam" id="PF00350">
    <property type="entry name" value="Dynamin_N"/>
    <property type="match status" value="1"/>
</dbReference>
<dbReference type="SUPFAM" id="SSF52540">
    <property type="entry name" value="P-loop containing nucleoside triphosphate hydrolases"/>
    <property type="match status" value="1"/>
</dbReference>
<dbReference type="Pfam" id="PF01031">
    <property type="entry name" value="Dynamin_M"/>
    <property type="match status" value="1"/>
</dbReference>
<evidence type="ECO:0000259" key="3">
    <source>
        <dbReference type="PROSITE" id="PS51388"/>
    </source>
</evidence>
<dbReference type="InterPro" id="IPR020850">
    <property type="entry name" value="GED_dom"/>
</dbReference>
<dbReference type="InterPro" id="IPR001401">
    <property type="entry name" value="Dynamin_GTPase"/>
</dbReference>
<dbReference type="GO" id="GO:0005737">
    <property type="term" value="C:cytoplasm"/>
    <property type="evidence" value="ECO:0007669"/>
    <property type="project" value="TreeGrafter"/>
</dbReference>
<dbReference type="Gene3D" id="1.20.120.1240">
    <property type="entry name" value="Dynamin, middle domain"/>
    <property type="match status" value="1"/>
</dbReference>
<dbReference type="GO" id="GO:0005874">
    <property type="term" value="C:microtubule"/>
    <property type="evidence" value="ECO:0007669"/>
    <property type="project" value="TreeGrafter"/>
</dbReference>
<proteinExistence type="predicted"/>
<gene>
    <name evidence="5" type="primary">DRP4C</name>
    <name evidence="5" type="ORF">SPIL2461_LOCUS3097</name>
</gene>
<dbReference type="Proteomes" id="UP000649617">
    <property type="component" value="Unassembled WGS sequence"/>
</dbReference>
<keyword evidence="2" id="KW-0342">GTP-binding</keyword>
<evidence type="ECO:0000313" key="5">
    <source>
        <dbReference type="EMBL" id="CAE7224429.1"/>
    </source>
</evidence>
<dbReference type="SMART" id="SM00053">
    <property type="entry name" value="DYNc"/>
    <property type="match status" value="1"/>
</dbReference>
<dbReference type="GO" id="GO:0005525">
    <property type="term" value="F:GTP binding"/>
    <property type="evidence" value="ECO:0007669"/>
    <property type="project" value="InterPro"/>
</dbReference>
<dbReference type="InterPro" id="IPR030381">
    <property type="entry name" value="G_DYNAMIN_dom"/>
</dbReference>
<evidence type="ECO:0000256" key="1">
    <source>
        <dbReference type="ARBA" id="ARBA00022741"/>
    </source>
</evidence>
<dbReference type="PROSITE" id="PS51388">
    <property type="entry name" value="GED"/>
    <property type="match status" value="1"/>
</dbReference>
<dbReference type="PANTHER" id="PTHR11566">
    <property type="entry name" value="DYNAMIN"/>
    <property type="match status" value="1"/>
</dbReference>
<dbReference type="GO" id="GO:0003924">
    <property type="term" value="F:GTPase activity"/>
    <property type="evidence" value="ECO:0007669"/>
    <property type="project" value="InterPro"/>
</dbReference>
<evidence type="ECO:0000256" key="2">
    <source>
        <dbReference type="ARBA" id="ARBA00023134"/>
    </source>
</evidence>
<dbReference type="GO" id="GO:0016020">
    <property type="term" value="C:membrane"/>
    <property type="evidence" value="ECO:0007669"/>
    <property type="project" value="TreeGrafter"/>
</dbReference>
<dbReference type="EMBL" id="CAJNIZ010003647">
    <property type="protein sequence ID" value="CAE7224429.1"/>
    <property type="molecule type" value="Genomic_DNA"/>
</dbReference>
<dbReference type="InterPro" id="IPR022812">
    <property type="entry name" value="Dynamin"/>
</dbReference>
<dbReference type="OrthoDB" id="5061070at2759"/>
<dbReference type="CDD" id="cd08771">
    <property type="entry name" value="DLP_1"/>
    <property type="match status" value="1"/>
</dbReference>
<reference evidence="5" key="1">
    <citation type="submission" date="2021-02" db="EMBL/GenBank/DDBJ databases">
        <authorList>
            <person name="Dougan E. K."/>
            <person name="Rhodes N."/>
            <person name="Thang M."/>
            <person name="Chan C."/>
        </authorList>
    </citation>
    <scope>NUCLEOTIDE SEQUENCE</scope>
</reference>
<comment type="caution">
    <text evidence="5">The sequence shown here is derived from an EMBL/GenBank/DDBJ whole genome shotgun (WGS) entry which is preliminary data.</text>
</comment>
<dbReference type="PRINTS" id="PR00195">
    <property type="entry name" value="DYNAMIN"/>
</dbReference>
<keyword evidence="6" id="KW-1185">Reference proteome</keyword>
<feature type="domain" description="GED" evidence="3">
    <location>
        <begin position="586"/>
        <end position="676"/>
    </location>
</feature>
<dbReference type="InterPro" id="IPR000375">
    <property type="entry name" value="Dynamin_stalk"/>
</dbReference>
<organism evidence="5 6">
    <name type="scientific">Symbiodinium pilosum</name>
    <name type="common">Dinoflagellate</name>
    <dbReference type="NCBI Taxonomy" id="2952"/>
    <lineage>
        <taxon>Eukaryota</taxon>
        <taxon>Sar</taxon>
        <taxon>Alveolata</taxon>
        <taxon>Dinophyceae</taxon>
        <taxon>Suessiales</taxon>
        <taxon>Symbiodiniaceae</taxon>
        <taxon>Symbiodinium</taxon>
    </lineage>
</organism>